<dbReference type="PANTHER" id="PTHR23334:SF20">
    <property type="entry name" value="BASIC LEUCINE ZIPPER 24"/>
    <property type="match status" value="1"/>
</dbReference>
<dbReference type="GO" id="GO:0006351">
    <property type="term" value="P:DNA-templated transcription"/>
    <property type="evidence" value="ECO:0007669"/>
    <property type="project" value="InterPro"/>
</dbReference>
<dbReference type="CDD" id="cd14686">
    <property type="entry name" value="bZIP"/>
    <property type="match status" value="1"/>
</dbReference>
<dbReference type="SUPFAM" id="SSF57959">
    <property type="entry name" value="Leucine zipper domain"/>
    <property type="match status" value="1"/>
</dbReference>
<evidence type="ECO:0000313" key="3">
    <source>
        <dbReference type="Proteomes" id="UP001420932"/>
    </source>
</evidence>
<dbReference type="Gene3D" id="1.20.5.170">
    <property type="match status" value="1"/>
</dbReference>
<name>A0AAP0J7D9_9MAGN</name>
<dbReference type="Proteomes" id="UP001420932">
    <property type="component" value="Unassembled WGS sequence"/>
</dbReference>
<dbReference type="InterPro" id="IPR004827">
    <property type="entry name" value="bZIP"/>
</dbReference>
<dbReference type="SMART" id="SM00338">
    <property type="entry name" value="BRLZ"/>
    <property type="match status" value="1"/>
</dbReference>
<accession>A0AAP0J7D9</accession>
<dbReference type="InterPro" id="IPR046347">
    <property type="entry name" value="bZIP_sf"/>
</dbReference>
<evidence type="ECO:0000259" key="1">
    <source>
        <dbReference type="SMART" id="SM00338"/>
    </source>
</evidence>
<comment type="caution">
    <text evidence="2">The sequence shown here is derived from an EMBL/GenBank/DDBJ whole genome shotgun (WGS) entry which is preliminary data.</text>
</comment>
<proteinExistence type="predicted"/>
<dbReference type="EMBL" id="JBBNAF010000007">
    <property type="protein sequence ID" value="KAK9128826.1"/>
    <property type="molecule type" value="Genomic_DNA"/>
</dbReference>
<dbReference type="PANTHER" id="PTHR23334">
    <property type="entry name" value="CCAAT/ENHANCER BINDING PROTEIN"/>
    <property type="match status" value="1"/>
</dbReference>
<keyword evidence="3" id="KW-1185">Reference proteome</keyword>
<gene>
    <name evidence="2" type="ORF">Syun_017623</name>
</gene>
<dbReference type="Pfam" id="PF07716">
    <property type="entry name" value="bZIP_2"/>
    <property type="match status" value="1"/>
</dbReference>
<dbReference type="InterPro" id="IPR031106">
    <property type="entry name" value="C/EBP"/>
</dbReference>
<sequence>MTIMNDGEGEILEQVLLLNHTDVSSEFQGSGSSDSFLDQFLRNTQTCTHMHTCNPPGPDAAVHTHTCYHTHTQVFTSEEDDGRSEKQHLCLKTRRPSGNREAVRKYREKKKAHTAYLEEEVKQLHLLNQQLIRKLQGHSMLETEVLRLRSILIDLRGKIHNELGVFPLHKQCVSTTSFEEDNSRIQSIGESAGPRCETVVPCLHPHSVSSPQNGIGGSMAISWDGRCEPAIASCQATENGGSEQDLASAKTDLNGLMSKSMDTDGTFAKSACQTV</sequence>
<feature type="domain" description="BZIP" evidence="1">
    <location>
        <begin position="86"/>
        <end position="154"/>
    </location>
</feature>
<organism evidence="2 3">
    <name type="scientific">Stephania yunnanensis</name>
    <dbReference type="NCBI Taxonomy" id="152371"/>
    <lineage>
        <taxon>Eukaryota</taxon>
        <taxon>Viridiplantae</taxon>
        <taxon>Streptophyta</taxon>
        <taxon>Embryophyta</taxon>
        <taxon>Tracheophyta</taxon>
        <taxon>Spermatophyta</taxon>
        <taxon>Magnoliopsida</taxon>
        <taxon>Ranunculales</taxon>
        <taxon>Menispermaceae</taxon>
        <taxon>Menispermoideae</taxon>
        <taxon>Cissampelideae</taxon>
        <taxon>Stephania</taxon>
    </lineage>
</organism>
<dbReference type="GO" id="GO:0000981">
    <property type="term" value="F:DNA-binding transcription factor activity, RNA polymerase II-specific"/>
    <property type="evidence" value="ECO:0007669"/>
    <property type="project" value="TreeGrafter"/>
</dbReference>
<reference evidence="2 3" key="1">
    <citation type="submission" date="2024-01" db="EMBL/GenBank/DDBJ databases">
        <title>Genome assemblies of Stephania.</title>
        <authorList>
            <person name="Yang L."/>
        </authorList>
    </citation>
    <scope>NUCLEOTIDE SEQUENCE [LARGE SCALE GENOMIC DNA]</scope>
    <source>
        <strain evidence="2">YNDBR</strain>
        <tissue evidence="2">Leaf</tissue>
    </source>
</reference>
<dbReference type="AlphaFoldDB" id="A0AAP0J7D9"/>
<evidence type="ECO:0000313" key="2">
    <source>
        <dbReference type="EMBL" id="KAK9128826.1"/>
    </source>
</evidence>
<protein>
    <recommendedName>
        <fullName evidence="1">BZIP domain-containing protein</fullName>
    </recommendedName>
</protein>
<dbReference type="GO" id="GO:0000978">
    <property type="term" value="F:RNA polymerase II cis-regulatory region sequence-specific DNA binding"/>
    <property type="evidence" value="ECO:0007669"/>
    <property type="project" value="TreeGrafter"/>
</dbReference>